<feature type="domain" description="NFACT RNA-binding" evidence="1">
    <location>
        <begin position="461"/>
        <end position="544"/>
    </location>
</feature>
<sequence length="587" mass="67205">MNLDGLTMSVLAKELNERLQTGQIQKLYQIDKTTLLFKVRALNEDQNLIITVGATPAMYLSQPLQDLPKEPSSLCMFLRKHIEGSRIVKVEQINGDRIMCIQTDKLEMDGSITSTYIYIELMGKYSNCIFVQDGIILESLIHVSPLMNRERIISPKIQYDLPPNANRVSLMDFDNNEIKNLLTSFGNGSVQQSIRAIFNGFGKPLLDELLYISKLSGEEIITDLDTSQLDTLAKALYDLKVKLENSKGLFTLVNDNNKKAYTSILLHNYKVLKEYNTISEALEESIHNTKAIYTADKELEKILTAAIKKEEGRHQKIKDELEDTKKMETYKLYGDLLMINAHLQVQYEPSIELQNLLSEENEMLTIPLKPNLTIVENAQWYYKLYTKLKNRMVSGEFQLNASTTKLAYLQSILYSISLATTRESLEEIRKECMDAGIIKKSKKPLSYKLGKSNYIHLTIDEGEIFIGRNNQQNEYLTHRFAKPTDIWFHTQDIQGSHLILRLNVEPDDMILSKVAQYAAYFSKARDTSKVPVDYTYIKNIKKPPGSPLGFVIFNTHQTMIVEPKKPENYRESEPPVKRVVCSRAISP</sequence>
<dbReference type="GO" id="GO:0043023">
    <property type="term" value="F:ribosomal large subunit binding"/>
    <property type="evidence" value="ECO:0007669"/>
    <property type="project" value="TreeGrafter"/>
</dbReference>
<gene>
    <name evidence="2" type="ORF">RDV51_04880</name>
</gene>
<reference evidence="2" key="1">
    <citation type="submission" date="2023-08" db="EMBL/GenBank/DDBJ databases">
        <title>Veillonella_parvula_DSM 2007_complete_genome_hifiasm_Zymo_Research_D6332.</title>
        <authorList>
            <person name="Damerum A."/>
        </authorList>
    </citation>
    <scope>NUCLEOTIDE SEQUENCE</scope>
    <source>
        <strain evidence="2">DSM 2007</strain>
    </source>
</reference>
<dbReference type="Pfam" id="PF05670">
    <property type="entry name" value="NFACT-R_1"/>
    <property type="match status" value="1"/>
</dbReference>
<dbReference type="PANTHER" id="PTHR15239:SF6">
    <property type="entry name" value="RIBOSOME QUALITY CONTROL COMPLEX SUBUNIT NEMF"/>
    <property type="match status" value="1"/>
</dbReference>
<dbReference type="AlphaFoldDB" id="A0AB38YSN0"/>
<accession>A0AB38YSN0</accession>
<dbReference type="Pfam" id="PF05833">
    <property type="entry name" value="NFACT_N"/>
    <property type="match status" value="1"/>
</dbReference>
<dbReference type="GO" id="GO:0000049">
    <property type="term" value="F:tRNA binding"/>
    <property type="evidence" value="ECO:0007669"/>
    <property type="project" value="TreeGrafter"/>
</dbReference>
<evidence type="ECO:0000259" key="1">
    <source>
        <dbReference type="Pfam" id="PF05670"/>
    </source>
</evidence>
<dbReference type="InterPro" id="IPR008532">
    <property type="entry name" value="NFACT_RNA-bd"/>
</dbReference>
<dbReference type="GO" id="GO:0072344">
    <property type="term" value="P:rescue of stalled ribosome"/>
    <property type="evidence" value="ECO:0007669"/>
    <property type="project" value="TreeGrafter"/>
</dbReference>
<dbReference type="PANTHER" id="PTHR15239">
    <property type="entry name" value="NUCLEAR EXPORT MEDIATOR FACTOR NEMF"/>
    <property type="match status" value="1"/>
</dbReference>
<evidence type="ECO:0000313" key="3">
    <source>
        <dbReference type="Proteomes" id="UP001228955"/>
    </source>
</evidence>
<organism evidence="2 3">
    <name type="scientific">Veillonella parvula</name>
    <name type="common">Staphylococcus parvulus</name>
    <dbReference type="NCBI Taxonomy" id="29466"/>
    <lineage>
        <taxon>Bacteria</taxon>
        <taxon>Bacillati</taxon>
        <taxon>Bacillota</taxon>
        <taxon>Negativicutes</taxon>
        <taxon>Veillonellales</taxon>
        <taxon>Veillonellaceae</taxon>
        <taxon>Veillonella</taxon>
    </lineage>
</organism>
<dbReference type="Proteomes" id="UP001228955">
    <property type="component" value="Chromosome"/>
</dbReference>
<dbReference type="EMBL" id="CP133463">
    <property type="protein sequence ID" value="WMS20685.1"/>
    <property type="molecule type" value="Genomic_DNA"/>
</dbReference>
<evidence type="ECO:0000313" key="2">
    <source>
        <dbReference type="EMBL" id="WMS20685.1"/>
    </source>
</evidence>
<proteinExistence type="predicted"/>
<dbReference type="Gene3D" id="2.30.310.10">
    <property type="entry name" value="ibrinogen binding protein from staphylococcus aureus domain"/>
    <property type="match status" value="1"/>
</dbReference>
<name>A0AB38YSN0_VEIPA</name>
<dbReference type="RefSeq" id="WP_308946315.1">
    <property type="nucleotide sequence ID" value="NZ_CP133463.1"/>
</dbReference>
<protein>
    <submittedName>
        <fullName evidence="2">NFACT RNA binding domain-containing protein</fullName>
    </submittedName>
</protein>
<dbReference type="InterPro" id="IPR051608">
    <property type="entry name" value="RQC_Subunit_NEMF"/>
</dbReference>
<dbReference type="GO" id="GO:1990112">
    <property type="term" value="C:RQC complex"/>
    <property type="evidence" value="ECO:0007669"/>
    <property type="project" value="TreeGrafter"/>
</dbReference>